<dbReference type="InterPro" id="IPR029057">
    <property type="entry name" value="PRTase-like"/>
</dbReference>
<comment type="caution">
    <text evidence="3">The sequence shown here is derived from an EMBL/GenBank/DDBJ whole genome shotgun (WGS) entry which is preliminary data.</text>
</comment>
<dbReference type="Pfam" id="PF00156">
    <property type="entry name" value="Pribosyltran"/>
    <property type="match status" value="1"/>
</dbReference>
<dbReference type="PANTHER" id="PTHR47505:SF1">
    <property type="entry name" value="DNA UTILIZATION PROTEIN YHGH"/>
    <property type="match status" value="1"/>
</dbReference>
<proteinExistence type="inferred from homology"/>
<dbReference type="SUPFAM" id="SSF53271">
    <property type="entry name" value="PRTase-like"/>
    <property type="match status" value="1"/>
</dbReference>
<evidence type="ECO:0000259" key="2">
    <source>
        <dbReference type="Pfam" id="PF00156"/>
    </source>
</evidence>
<protein>
    <submittedName>
        <fullName evidence="3">ComF family protein</fullName>
    </submittedName>
</protein>
<evidence type="ECO:0000313" key="4">
    <source>
        <dbReference type="Proteomes" id="UP000468735"/>
    </source>
</evidence>
<feature type="domain" description="Phosphoribosyltransferase" evidence="2">
    <location>
        <begin position="190"/>
        <end position="247"/>
    </location>
</feature>
<comment type="similarity">
    <text evidence="1">Belongs to the ComF/GntX family.</text>
</comment>
<reference evidence="3 4" key="1">
    <citation type="submission" date="2019-09" db="EMBL/GenBank/DDBJ databases">
        <title>Actinomadura physcomitrii sp. nov., a novel actinomycete isolated from moss [Physcomitrium sphaericum (Ludw) Fuernr].</title>
        <authorList>
            <person name="Zhuang X."/>
            <person name="Liu C."/>
        </authorList>
    </citation>
    <scope>NUCLEOTIDE SEQUENCE [LARGE SCALE GENOMIC DNA]</scope>
    <source>
        <strain evidence="3 4">HMC1</strain>
    </source>
</reference>
<dbReference type="AlphaFoldDB" id="A0A6H9Z382"/>
<dbReference type="OrthoDB" id="5244859at2"/>
<organism evidence="3 4">
    <name type="scientific">Actinomadura rudentiformis</name>
    <dbReference type="NCBI Taxonomy" id="359158"/>
    <lineage>
        <taxon>Bacteria</taxon>
        <taxon>Bacillati</taxon>
        <taxon>Actinomycetota</taxon>
        <taxon>Actinomycetes</taxon>
        <taxon>Streptosporangiales</taxon>
        <taxon>Thermomonosporaceae</taxon>
        <taxon>Actinomadura</taxon>
    </lineage>
</organism>
<dbReference type="Gene3D" id="3.40.50.2020">
    <property type="match status" value="1"/>
</dbReference>
<dbReference type="InterPro" id="IPR051910">
    <property type="entry name" value="ComF/GntX_DNA_util-trans"/>
</dbReference>
<dbReference type="InterPro" id="IPR000836">
    <property type="entry name" value="PRTase_dom"/>
</dbReference>
<dbReference type="EMBL" id="WBMT01000002">
    <property type="protein sequence ID" value="KAB2351501.1"/>
    <property type="molecule type" value="Genomic_DNA"/>
</dbReference>
<keyword evidence="4" id="KW-1185">Reference proteome</keyword>
<evidence type="ECO:0000313" key="3">
    <source>
        <dbReference type="EMBL" id="KAB2351501.1"/>
    </source>
</evidence>
<evidence type="ECO:0000256" key="1">
    <source>
        <dbReference type="ARBA" id="ARBA00008007"/>
    </source>
</evidence>
<accession>A0A6H9Z382</accession>
<gene>
    <name evidence="3" type="ORF">F8566_04505</name>
</gene>
<name>A0A6H9Z382_9ACTN</name>
<dbReference type="Proteomes" id="UP000468735">
    <property type="component" value="Unassembled WGS sequence"/>
</dbReference>
<dbReference type="PANTHER" id="PTHR47505">
    <property type="entry name" value="DNA UTILIZATION PROTEIN YHGH"/>
    <property type="match status" value="1"/>
</dbReference>
<sequence>MRLFDTLLDLALPQRCAGCGTRDQPGGVLDQPICTVCAALLSGPAHRAAPVPVPPGLPPPWTVSAYEGPVQALIVAHKERGRTGLARPLGQALAMSALAALEAGSPGSAGRERGFSGSHSAVEGLGVAVLVPVPSSAMAVRERGHDATRRMASFAVRELRAAGVRVTRVDALRQRRRVADQAGLSSAARAVNLVGAFEVVAPMAGRRVVVVDDVITSGATSAEAARALRAAGADVVGVATVAATPRKW</sequence>